<dbReference type="OrthoDB" id="5953030at2759"/>
<keyword evidence="1" id="KW-0812">Transmembrane</keyword>
<keyword evidence="3" id="KW-1185">Reference proteome</keyword>
<gene>
    <name evidence="2" type="ORF">PMACD_LOCUS121</name>
</gene>
<organism evidence="2 3">
    <name type="scientific">Pieris macdunnoughi</name>
    <dbReference type="NCBI Taxonomy" id="345717"/>
    <lineage>
        <taxon>Eukaryota</taxon>
        <taxon>Metazoa</taxon>
        <taxon>Ecdysozoa</taxon>
        <taxon>Arthropoda</taxon>
        <taxon>Hexapoda</taxon>
        <taxon>Insecta</taxon>
        <taxon>Pterygota</taxon>
        <taxon>Neoptera</taxon>
        <taxon>Endopterygota</taxon>
        <taxon>Lepidoptera</taxon>
        <taxon>Glossata</taxon>
        <taxon>Ditrysia</taxon>
        <taxon>Papilionoidea</taxon>
        <taxon>Pieridae</taxon>
        <taxon>Pierinae</taxon>
        <taxon>Pieris</taxon>
    </lineage>
</organism>
<name>A0A821KYX4_9NEOP</name>
<dbReference type="EMBL" id="CAJOBZ010000001">
    <property type="protein sequence ID" value="CAF4742543.1"/>
    <property type="molecule type" value="Genomic_DNA"/>
</dbReference>
<evidence type="ECO:0000256" key="1">
    <source>
        <dbReference type="SAM" id="Phobius"/>
    </source>
</evidence>
<keyword evidence="1" id="KW-0472">Membrane</keyword>
<proteinExistence type="predicted"/>
<evidence type="ECO:0000313" key="2">
    <source>
        <dbReference type="EMBL" id="CAF4742543.1"/>
    </source>
</evidence>
<protein>
    <submittedName>
        <fullName evidence="2">Uncharacterized protein</fullName>
    </submittedName>
</protein>
<reference evidence="2" key="1">
    <citation type="submission" date="2021-02" db="EMBL/GenBank/DDBJ databases">
        <authorList>
            <person name="Steward A R."/>
        </authorList>
    </citation>
    <scope>NUCLEOTIDE SEQUENCE</scope>
</reference>
<evidence type="ECO:0000313" key="3">
    <source>
        <dbReference type="Proteomes" id="UP000663880"/>
    </source>
</evidence>
<accession>A0A821KYX4</accession>
<dbReference type="AlphaFoldDB" id="A0A821KYX4"/>
<sequence>MKVVLFNSLLTQLYDVHAPSRPVKVKHLDSPWLTDDIKSIMVNKNRAKAKLRSCDSPLAREKYKKCGIGVILCAVMLSGVIIFISQLNVATLPKYGNFLNRLESENNSNSHCLLI</sequence>
<keyword evidence="1" id="KW-1133">Transmembrane helix</keyword>
<dbReference type="Proteomes" id="UP000663880">
    <property type="component" value="Unassembled WGS sequence"/>
</dbReference>
<feature type="transmembrane region" description="Helical" evidence="1">
    <location>
        <begin position="66"/>
        <end position="87"/>
    </location>
</feature>
<comment type="caution">
    <text evidence="2">The sequence shown here is derived from an EMBL/GenBank/DDBJ whole genome shotgun (WGS) entry which is preliminary data.</text>
</comment>